<protein>
    <submittedName>
        <fullName evidence="1">Uncharacterized protein</fullName>
    </submittedName>
</protein>
<evidence type="ECO:0000313" key="1">
    <source>
        <dbReference type="EMBL" id="EFG28229.2"/>
    </source>
</evidence>
<sequence>MIKYIIEVQTKDRSFKAYLFRKDYLNENEVEEEKIRFCKELREDYKKANSNIEIIESRIRVDE</sequence>
<dbReference type="EMBL" id="GG770383">
    <property type="protein sequence ID" value="EFG28229.2"/>
    <property type="molecule type" value="Genomic_DNA"/>
</dbReference>
<name>D6LIK3_9FUSO</name>
<gene>
    <name evidence="1" type="ORF">HMPREF0400_01568</name>
</gene>
<evidence type="ECO:0000313" key="2">
    <source>
        <dbReference type="Proteomes" id="UP000003964"/>
    </source>
</evidence>
<dbReference type="AlphaFoldDB" id="D6LIK3"/>
<dbReference type="Proteomes" id="UP000003964">
    <property type="component" value="Unassembled WGS sequence"/>
</dbReference>
<proteinExistence type="predicted"/>
<reference evidence="1 2" key="1">
    <citation type="submission" date="2010-03" db="EMBL/GenBank/DDBJ databases">
        <title>The Genome Sequence of Fusobacterium sp. 1_1_41FAA.</title>
        <authorList>
            <consortium name="The Broad Institute Genome Sequencing Platform"/>
            <person name="Ward D."/>
            <person name="Earl A."/>
            <person name="Feldgarden M."/>
            <person name="Gevers D."/>
            <person name="Young S.K."/>
            <person name="Zeng Q."/>
            <person name="Koehrsen M."/>
            <person name="Alvarado L."/>
            <person name="Berlin A."/>
            <person name="Borenstein D."/>
            <person name="Chapman S."/>
            <person name="Chen Z."/>
            <person name="Engels R."/>
            <person name="Freedman E."/>
            <person name="Gellesch M."/>
            <person name="Goldberg J."/>
            <person name="Griggs A."/>
            <person name="Gujja S."/>
            <person name="Heilman E."/>
            <person name="Heiman D."/>
            <person name="Hepburn T."/>
            <person name="Howarth C."/>
            <person name="Jen D."/>
            <person name="Larson L."/>
            <person name="Mehta T."/>
            <person name="Park D."/>
            <person name="Pearson M."/>
            <person name="Richards J."/>
            <person name="Roberts A."/>
            <person name="Saif S."/>
            <person name="Shea T."/>
            <person name="Shenoy N."/>
            <person name="Sisk P."/>
            <person name="Stolte C."/>
            <person name="Sykes S."/>
            <person name="Walk T."/>
            <person name="White J."/>
            <person name="Yandava C."/>
            <person name="Strauss J.C."/>
            <person name="Ambrose C.E."/>
            <person name="Allen-Vercoe E."/>
            <person name="Haas B."/>
            <person name="Henn M.R."/>
            <person name="Nusbaum C."/>
            <person name="Birren B."/>
        </authorList>
    </citation>
    <scope>NUCLEOTIDE SEQUENCE [LARGE SCALE GENOMIC DNA]</scope>
    <source>
        <strain evidence="1 2">1_1_41FAA</strain>
    </source>
</reference>
<dbReference type="RefSeq" id="WP_008821487.1">
    <property type="nucleotide sequence ID" value="NZ_GG770383.1"/>
</dbReference>
<organism evidence="1 2">
    <name type="scientific">Fusobacterium periodonticum 1_1_41FAA</name>
    <dbReference type="NCBI Taxonomy" id="469621"/>
    <lineage>
        <taxon>Bacteria</taxon>
        <taxon>Fusobacteriati</taxon>
        <taxon>Fusobacteriota</taxon>
        <taxon>Fusobacteriia</taxon>
        <taxon>Fusobacteriales</taxon>
        <taxon>Fusobacteriaceae</taxon>
        <taxon>Fusobacterium</taxon>
    </lineage>
</organism>
<accession>D6LIK3</accession>